<dbReference type="EMBL" id="GBRH01184418">
    <property type="protein sequence ID" value="JAE13478.1"/>
    <property type="molecule type" value="Transcribed_RNA"/>
</dbReference>
<evidence type="ECO:0000313" key="1">
    <source>
        <dbReference type="EMBL" id="JAE13478.1"/>
    </source>
</evidence>
<name>A0A0A9FYN6_ARUDO</name>
<accession>A0A0A9FYN6</accession>
<proteinExistence type="predicted"/>
<reference evidence="1" key="1">
    <citation type="submission" date="2014-09" db="EMBL/GenBank/DDBJ databases">
        <authorList>
            <person name="Magalhaes I.L.F."/>
            <person name="Oliveira U."/>
            <person name="Santos F.R."/>
            <person name="Vidigal T.H.D.A."/>
            <person name="Brescovit A.D."/>
            <person name="Santos A.J."/>
        </authorList>
    </citation>
    <scope>NUCLEOTIDE SEQUENCE</scope>
    <source>
        <tissue evidence="1">Shoot tissue taken approximately 20 cm above the soil surface</tissue>
    </source>
</reference>
<reference evidence="1" key="2">
    <citation type="journal article" date="2015" name="Data Brief">
        <title>Shoot transcriptome of the giant reed, Arundo donax.</title>
        <authorList>
            <person name="Barrero R.A."/>
            <person name="Guerrero F.D."/>
            <person name="Moolhuijzen P."/>
            <person name="Goolsby J.A."/>
            <person name="Tidwell J."/>
            <person name="Bellgard S.E."/>
            <person name="Bellgard M.I."/>
        </authorList>
    </citation>
    <scope>NUCLEOTIDE SEQUENCE</scope>
    <source>
        <tissue evidence="1">Shoot tissue taken approximately 20 cm above the soil surface</tissue>
    </source>
</reference>
<protein>
    <submittedName>
        <fullName evidence="1">Uncharacterized protein</fullName>
    </submittedName>
</protein>
<dbReference type="AlphaFoldDB" id="A0A0A9FYN6"/>
<organism evidence="1">
    <name type="scientific">Arundo donax</name>
    <name type="common">Giant reed</name>
    <name type="synonym">Donax arundinaceus</name>
    <dbReference type="NCBI Taxonomy" id="35708"/>
    <lineage>
        <taxon>Eukaryota</taxon>
        <taxon>Viridiplantae</taxon>
        <taxon>Streptophyta</taxon>
        <taxon>Embryophyta</taxon>
        <taxon>Tracheophyta</taxon>
        <taxon>Spermatophyta</taxon>
        <taxon>Magnoliopsida</taxon>
        <taxon>Liliopsida</taxon>
        <taxon>Poales</taxon>
        <taxon>Poaceae</taxon>
        <taxon>PACMAD clade</taxon>
        <taxon>Arundinoideae</taxon>
        <taxon>Arundineae</taxon>
        <taxon>Arundo</taxon>
    </lineage>
</organism>
<sequence length="38" mass="4413">MMAEEYIAVLTDTISTDIVQTTAHMSNEREKERIKSNR</sequence>